<proteinExistence type="predicted"/>
<dbReference type="Pfam" id="PF13337">
    <property type="entry name" value="BrxL_ATPase"/>
    <property type="match status" value="1"/>
</dbReference>
<gene>
    <name evidence="1" type="ORF">SBRV1_gp14</name>
</gene>
<dbReference type="InterPro" id="IPR014061">
    <property type="entry name" value="BrxL-like"/>
</dbReference>
<evidence type="ECO:0000313" key="2">
    <source>
        <dbReference type="Proteomes" id="UP000277970"/>
    </source>
</evidence>
<dbReference type="EMBL" id="MK064565">
    <property type="protein sequence ID" value="AZI75903.1"/>
    <property type="molecule type" value="Genomic_DNA"/>
</dbReference>
<sequence>MNEESSYKFLQVFNQHSFLYNPRDQNRFLSLIIGEKQIDEEKKIKILKAFEAGTNSQYFQSKLAFEDEVKIITKIVSFKEKNGEIVAKFQNGFIGKFDPHLIANNPDDFYNLLQTLMFVKIRNKQIEDIYSIEPENNYEIAKELFEIADQENQLYALLLQSFGYDISRMEPTDILLTLPRLFSLFYSPISKRRINYIEISNRGTAKTTTFTILQEFFNYRYYTEAPTYANLVYDARNNMYGAVFLSNGLIFDEIQNWKEAKMKADVEIINSTLSTGLENCIWTRGAGAESNFAVVHKCLPIIYAGNPISYTLTGLQKYEIEEYLDQYKVFSYAILDRIHIIQLAVKKTYDKIVNGKVLYPSVLRALVELIQQKINKITDYIICDNFQSRRFEQSVDIQILLKALNIDLLPPDREKEEFCKQLEFYMRFSNLEGGVR</sequence>
<keyword evidence="2" id="KW-1185">Reference proteome</keyword>
<protein>
    <submittedName>
        <fullName evidence="1">ATPase domain</fullName>
    </submittedName>
</protein>
<accession>A0A3S8NF78</accession>
<dbReference type="Proteomes" id="UP000277970">
    <property type="component" value="Segment"/>
</dbReference>
<name>A0A3S8NF78_9VIRU</name>
<evidence type="ECO:0000313" key="1">
    <source>
        <dbReference type="EMBL" id="AZI75903.1"/>
    </source>
</evidence>
<organism evidence="1">
    <name type="scientific">Sulfolobales Beppu rod-shaped virus 1</name>
    <dbReference type="NCBI Taxonomy" id="2493121"/>
    <lineage>
        <taxon>Viruses</taxon>
        <taxon>Adnaviria</taxon>
        <taxon>Zilligvirae</taxon>
        <taxon>Taleaviricota</taxon>
        <taxon>Tokiviricetes</taxon>
        <taxon>Ligamenvirales</taxon>
        <taxon>Rudiviridae</taxon>
        <taxon>Japarudivirus</taxon>
        <taxon>Japarudivirus beppuense</taxon>
        <taxon>Japarudivirus SBRV1</taxon>
    </lineage>
</organism>
<reference evidence="1" key="1">
    <citation type="journal article" date="2018" name="Environ. Microbiol.">
        <title>New archaeal viruses discovered by metagenomic analysis of viral communities in enrichment cultures.</title>
        <authorList>
            <person name="Liu Y."/>
            <person name="Brandt D."/>
            <person name="Ishino S."/>
            <person name="Ishino Y."/>
            <person name="Koonin E.V."/>
            <person name="Kalinowski J."/>
            <person name="Krupovic M."/>
            <person name="Prangishvili D."/>
        </authorList>
    </citation>
    <scope>NUCLEOTIDE SEQUENCE [LARGE SCALE GENOMIC DNA]</scope>
</reference>